<name>A0ABW2ZLS7_9SPHI</name>
<dbReference type="EMBL" id="JBHTIA010000024">
    <property type="protein sequence ID" value="MFD0767156.1"/>
    <property type="molecule type" value="Genomic_DNA"/>
</dbReference>
<protein>
    <recommendedName>
        <fullName evidence="3">ABM domain-containing protein</fullName>
    </recommendedName>
</protein>
<dbReference type="Proteomes" id="UP001597073">
    <property type="component" value="Unassembled WGS sequence"/>
</dbReference>
<evidence type="ECO:0008006" key="3">
    <source>
        <dbReference type="Google" id="ProtNLM"/>
    </source>
</evidence>
<sequence length="78" mass="8844">MTLLEFNALNMTEKAEAVWRGTFLADRQADGLLVQLYSLPGCYVELFYDQAANQITGFEAFTNKQLLAPYLAQMKFTV</sequence>
<dbReference type="RefSeq" id="WP_377145687.1">
    <property type="nucleotide sequence ID" value="NZ_JBHTIA010000024.1"/>
</dbReference>
<proteinExistence type="predicted"/>
<accession>A0ABW2ZLS7</accession>
<organism evidence="1 2">
    <name type="scientific">Mucilaginibacter lutimaris</name>
    <dbReference type="NCBI Taxonomy" id="931629"/>
    <lineage>
        <taxon>Bacteria</taxon>
        <taxon>Pseudomonadati</taxon>
        <taxon>Bacteroidota</taxon>
        <taxon>Sphingobacteriia</taxon>
        <taxon>Sphingobacteriales</taxon>
        <taxon>Sphingobacteriaceae</taxon>
        <taxon>Mucilaginibacter</taxon>
    </lineage>
</organism>
<keyword evidence="2" id="KW-1185">Reference proteome</keyword>
<reference evidence="2" key="1">
    <citation type="journal article" date="2019" name="Int. J. Syst. Evol. Microbiol.">
        <title>The Global Catalogue of Microorganisms (GCM) 10K type strain sequencing project: providing services to taxonomists for standard genome sequencing and annotation.</title>
        <authorList>
            <consortium name="The Broad Institute Genomics Platform"/>
            <consortium name="The Broad Institute Genome Sequencing Center for Infectious Disease"/>
            <person name="Wu L."/>
            <person name="Ma J."/>
        </authorList>
    </citation>
    <scope>NUCLEOTIDE SEQUENCE [LARGE SCALE GENOMIC DNA]</scope>
    <source>
        <strain evidence="2">CCUG 60742</strain>
    </source>
</reference>
<gene>
    <name evidence="1" type="ORF">ACFQZI_20040</name>
</gene>
<comment type="caution">
    <text evidence="1">The sequence shown here is derived from an EMBL/GenBank/DDBJ whole genome shotgun (WGS) entry which is preliminary data.</text>
</comment>
<evidence type="ECO:0000313" key="1">
    <source>
        <dbReference type="EMBL" id="MFD0767156.1"/>
    </source>
</evidence>
<evidence type="ECO:0000313" key="2">
    <source>
        <dbReference type="Proteomes" id="UP001597073"/>
    </source>
</evidence>